<comment type="caution">
    <text evidence="1">The sequence shown here is derived from an EMBL/GenBank/DDBJ whole genome shotgun (WGS) entry which is preliminary data.</text>
</comment>
<keyword evidence="2" id="KW-1185">Reference proteome</keyword>
<evidence type="ECO:0000313" key="1">
    <source>
        <dbReference type="EMBL" id="OZJ04440.1"/>
    </source>
</evidence>
<evidence type="ECO:0000313" key="2">
    <source>
        <dbReference type="Proteomes" id="UP000242875"/>
    </source>
</evidence>
<dbReference type="InterPro" id="IPR029063">
    <property type="entry name" value="SAM-dependent_MTases_sf"/>
</dbReference>
<name>A0A261Y1F0_9FUNG</name>
<sequence length="258" mass="29823">MSRRLVLVGGTLVYVGVSYATYTYLRKPAAAEPTLQVDPATHDTCSTWNSIASDYDARIGKDERWLGIGLLRRYMMGKYARGDVLEVSTGTGRNLPYYRPSMITSLTLSDKSPVMLDQAKQTWQRYAERFKEVPVLFKVMDAETLVDGEQYDTIVDTFGLCSCTSPTTVLVHLAKQLKPEARLVLLEHGRSHYDWLNRMLDSHAQQHVQKWGCWWNRDMLAMLADEEVKQVLEVEYVRRWHLGTTYYVICRRKKENDQ</sequence>
<dbReference type="Gene3D" id="3.40.50.150">
    <property type="entry name" value="Vaccinia Virus protein VP39"/>
    <property type="match status" value="1"/>
</dbReference>
<reference evidence="1 2" key="1">
    <citation type="journal article" date="2017" name="Mycologia">
        <title>Bifiguratus adelaidae, gen. et sp. nov., a new member of Mucoromycotina in endophytic and soil-dwelling habitats.</title>
        <authorList>
            <person name="Torres-Cruz T.J."/>
            <person name="Billingsley Tobias T.L."/>
            <person name="Almatruk M."/>
            <person name="Hesse C."/>
            <person name="Kuske C.R."/>
            <person name="Desiro A."/>
            <person name="Benucci G.M."/>
            <person name="Bonito G."/>
            <person name="Stajich J.E."/>
            <person name="Dunlap C."/>
            <person name="Arnold A.E."/>
            <person name="Porras-Alfaro A."/>
        </authorList>
    </citation>
    <scope>NUCLEOTIDE SEQUENCE [LARGE SCALE GENOMIC DNA]</scope>
    <source>
        <strain evidence="1 2">AZ0501</strain>
    </source>
</reference>
<evidence type="ECO:0008006" key="3">
    <source>
        <dbReference type="Google" id="ProtNLM"/>
    </source>
</evidence>
<organism evidence="1 2">
    <name type="scientific">Bifiguratus adelaidae</name>
    <dbReference type="NCBI Taxonomy" id="1938954"/>
    <lineage>
        <taxon>Eukaryota</taxon>
        <taxon>Fungi</taxon>
        <taxon>Fungi incertae sedis</taxon>
        <taxon>Mucoromycota</taxon>
        <taxon>Mucoromycotina</taxon>
        <taxon>Endogonomycetes</taxon>
        <taxon>Endogonales</taxon>
        <taxon>Endogonales incertae sedis</taxon>
        <taxon>Bifiguratus</taxon>
    </lineage>
</organism>
<dbReference type="SUPFAM" id="SSF53335">
    <property type="entry name" value="S-adenosyl-L-methionine-dependent methyltransferases"/>
    <property type="match status" value="1"/>
</dbReference>
<dbReference type="InterPro" id="IPR050508">
    <property type="entry name" value="Methyltransf_Superfamily"/>
</dbReference>
<dbReference type="CDD" id="cd02440">
    <property type="entry name" value="AdoMet_MTases"/>
    <property type="match status" value="1"/>
</dbReference>
<proteinExistence type="predicted"/>
<gene>
    <name evidence="1" type="ORF">BZG36_02794</name>
</gene>
<dbReference type="GO" id="GO:0008168">
    <property type="term" value="F:methyltransferase activity"/>
    <property type="evidence" value="ECO:0007669"/>
    <property type="project" value="TreeGrafter"/>
</dbReference>
<accession>A0A261Y1F0</accession>
<dbReference type="OrthoDB" id="416496at2759"/>
<dbReference type="Pfam" id="PF13489">
    <property type="entry name" value="Methyltransf_23"/>
    <property type="match status" value="1"/>
</dbReference>
<dbReference type="AlphaFoldDB" id="A0A261Y1F0"/>
<dbReference type="Proteomes" id="UP000242875">
    <property type="component" value="Unassembled WGS sequence"/>
</dbReference>
<protein>
    <recommendedName>
        <fullName evidence="3">Methyltransferase domain-containing protein</fullName>
    </recommendedName>
</protein>
<dbReference type="EMBL" id="MVBO01000040">
    <property type="protein sequence ID" value="OZJ04440.1"/>
    <property type="molecule type" value="Genomic_DNA"/>
</dbReference>
<dbReference type="PANTHER" id="PTHR42912">
    <property type="entry name" value="METHYLTRANSFERASE"/>
    <property type="match status" value="1"/>
</dbReference>
<dbReference type="PANTHER" id="PTHR42912:SF83">
    <property type="entry name" value="METHYLTRANSFERASE TYPE 11 DOMAIN-CONTAINING PROTEIN"/>
    <property type="match status" value="1"/>
</dbReference>